<evidence type="ECO:0000256" key="5">
    <source>
        <dbReference type="ARBA" id="ARBA00050213"/>
    </source>
</evidence>
<dbReference type="PANTHER" id="PTHR43213">
    <property type="entry name" value="BIFUNCTIONAL DTTP/UTP PYROPHOSPHATASE/METHYLTRANSFERASE PROTEIN-RELATED"/>
    <property type="match status" value="1"/>
</dbReference>
<comment type="function">
    <text evidence="6 9">Nucleoside triphosphate pyrophosphatase that hydrolyzes 7-methyl-GTP (m(7)GTP). May have a dual role in cell division arrest and in preventing the incorporation of modified nucleotides into cellular nucleic acids.</text>
</comment>
<evidence type="ECO:0000256" key="6">
    <source>
        <dbReference type="ARBA" id="ARBA00053369"/>
    </source>
</evidence>
<dbReference type="HAMAP" id="MF_00528">
    <property type="entry name" value="Maf"/>
    <property type="match status" value="1"/>
</dbReference>
<dbReference type="OrthoDB" id="9813694at2"/>
<dbReference type="NCBIfam" id="TIGR00172">
    <property type="entry name" value="maf"/>
    <property type="match status" value="1"/>
</dbReference>
<dbReference type="PANTHER" id="PTHR43213:SF10">
    <property type="entry name" value="7-METHYL-GTP PYROPHOSPHATASE"/>
    <property type="match status" value="1"/>
</dbReference>
<comment type="caution">
    <text evidence="10">The sequence shown here is derived from an EMBL/GenBank/DDBJ whole genome shotgun (WGS) entry which is preliminary data.</text>
</comment>
<evidence type="ECO:0000256" key="3">
    <source>
        <dbReference type="ARBA" id="ARBA00022801"/>
    </source>
</evidence>
<feature type="active site" description="Proton acceptor" evidence="9">
    <location>
        <position position="70"/>
    </location>
</feature>
<feature type="site" description="Important for substrate specificity" evidence="9">
    <location>
        <position position="13"/>
    </location>
</feature>
<reference evidence="10 11" key="1">
    <citation type="submission" date="2018-05" db="EMBL/GenBank/DDBJ databases">
        <title>Spiribacter halobius sp. nov., a moderately halophilic bacterium isolated from marine solar saltern.</title>
        <authorList>
            <person name="Zheng W.-S."/>
            <person name="Lu D.-C."/>
            <person name="Du Z.-J."/>
        </authorList>
    </citation>
    <scope>NUCLEOTIDE SEQUENCE [LARGE SCALE GENOMIC DNA]</scope>
    <source>
        <strain evidence="10 11">E85</strain>
    </source>
</reference>
<evidence type="ECO:0000313" key="11">
    <source>
        <dbReference type="Proteomes" id="UP000245474"/>
    </source>
</evidence>
<dbReference type="EMBL" id="QFFI01000012">
    <property type="protein sequence ID" value="PWG63235.1"/>
    <property type="molecule type" value="Genomic_DNA"/>
</dbReference>
<evidence type="ECO:0000256" key="8">
    <source>
        <dbReference type="ARBA" id="ARBA00068163"/>
    </source>
</evidence>
<keyword evidence="11" id="KW-1185">Reference proteome</keyword>
<dbReference type="InterPro" id="IPR003697">
    <property type="entry name" value="Maf-like"/>
</dbReference>
<dbReference type="Proteomes" id="UP000245474">
    <property type="component" value="Unassembled WGS sequence"/>
</dbReference>
<gene>
    <name evidence="10" type="ORF">DEM34_09160</name>
</gene>
<organism evidence="10 11">
    <name type="scientific">Sediminicurvatus halobius</name>
    <dbReference type="NCBI Taxonomy" id="2182432"/>
    <lineage>
        <taxon>Bacteria</taxon>
        <taxon>Pseudomonadati</taxon>
        <taxon>Pseudomonadota</taxon>
        <taxon>Gammaproteobacteria</taxon>
        <taxon>Chromatiales</taxon>
        <taxon>Ectothiorhodospiraceae</taxon>
        <taxon>Sediminicurvatus</taxon>
    </lineage>
</organism>
<dbReference type="InterPro" id="IPR029001">
    <property type="entry name" value="ITPase-like_fam"/>
</dbReference>
<evidence type="ECO:0000256" key="9">
    <source>
        <dbReference type="HAMAP-Rule" id="MF_00528"/>
    </source>
</evidence>
<dbReference type="Pfam" id="PF02545">
    <property type="entry name" value="Maf"/>
    <property type="match status" value="1"/>
</dbReference>
<comment type="cofactor">
    <cofactor evidence="9">
        <name>a divalent metal cation</name>
        <dbReference type="ChEBI" id="CHEBI:60240"/>
    </cofactor>
</comment>
<comment type="similarity">
    <text evidence="7 9">Belongs to the Maf family. YceF subfamily.</text>
</comment>
<dbReference type="RefSeq" id="WP_109678479.1">
    <property type="nucleotide sequence ID" value="NZ_CP086615.1"/>
</dbReference>
<proteinExistence type="inferred from homology"/>
<dbReference type="GO" id="GO:0009117">
    <property type="term" value="P:nucleotide metabolic process"/>
    <property type="evidence" value="ECO:0007669"/>
    <property type="project" value="UniProtKB-KW"/>
</dbReference>
<dbReference type="Gene3D" id="3.90.950.10">
    <property type="match status" value="1"/>
</dbReference>
<evidence type="ECO:0000313" key="10">
    <source>
        <dbReference type="EMBL" id="PWG63235.1"/>
    </source>
</evidence>
<keyword evidence="3 9" id="KW-0378">Hydrolase</keyword>
<feature type="site" description="Important for substrate specificity" evidence="9">
    <location>
        <position position="71"/>
    </location>
</feature>
<name>A0A2U2N1X7_9GAMM</name>
<dbReference type="AlphaFoldDB" id="A0A2U2N1X7"/>
<protein>
    <recommendedName>
        <fullName evidence="8 9">7-methyl-GTP pyrophosphatase</fullName>
        <shortName evidence="9">m(7)GTP pyrophosphatase</shortName>
        <ecNumber evidence="9">3.6.1.-</ecNumber>
    </recommendedName>
</protein>
<dbReference type="FunFam" id="3.90.950.10:FF:000005">
    <property type="entry name" value="7-methyl-GTP pyrophosphatase"/>
    <property type="match status" value="1"/>
</dbReference>
<comment type="subcellular location">
    <subcellularLocation>
        <location evidence="1 9">Cytoplasm</location>
    </subcellularLocation>
</comment>
<comment type="caution">
    <text evidence="9">Lacks conserved residue(s) required for the propagation of feature annotation.</text>
</comment>
<dbReference type="GO" id="GO:0005737">
    <property type="term" value="C:cytoplasm"/>
    <property type="evidence" value="ECO:0007669"/>
    <property type="project" value="UniProtKB-SubCell"/>
</dbReference>
<comment type="catalytic activity">
    <reaction evidence="5 9">
        <text>N(7)-methyl-GTP + H2O = N(7)-methyl-GMP + diphosphate + H(+)</text>
        <dbReference type="Rhea" id="RHEA:58744"/>
        <dbReference type="ChEBI" id="CHEBI:15377"/>
        <dbReference type="ChEBI" id="CHEBI:15378"/>
        <dbReference type="ChEBI" id="CHEBI:33019"/>
        <dbReference type="ChEBI" id="CHEBI:58285"/>
        <dbReference type="ChEBI" id="CHEBI:87133"/>
    </reaction>
</comment>
<keyword evidence="4 9" id="KW-0546">Nucleotide metabolism</keyword>
<evidence type="ECO:0000256" key="4">
    <source>
        <dbReference type="ARBA" id="ARBA00023080"/>
    </source>
</evidence>
<dbReference type="CDD" id="cd00555">
    <property type="entry name" value="Maf"/>
    <property type="match status" value="1"/>
</dbReference>
<feature type="site" description="Important for substrate specificity" evidence="9">
    <location>
        <position position="155"/>
    </location>
</feature>
<evidence type="ECO:0000256" key="1">
    <source>
        <dbReference type="ARBA" id="ARBA00004496"/>
    </source>
</evidence>
<dbReference type="SUPFAM" id="SSF52972">
    <property type="entry name" value="ITPase-like"/>
    <property type="match status" value="1"/>
</dbReference>
<keyword evidence="2 9" id="KW-0963">Cytoplasm</keyword>
<dbReference type="GO" id="GO:0047429">
    <property type="term" value="F:nucleoside triphosphate diphosphatase activity"/>
    <property type="evidence" value="ECO:0007669"/>
    <property type="project" value="InterPro"/>
</dbReference>
<evidence type="ECO:0000256" key="2">
    <source>
        <dbReference type="ARBA" id="ARBA00022490"/>
    </source>
</evidence>
<accession>A0A2U2N1X7</accession>
<dbReference type="PIRSF" id="PIRSF006305">
    <property type="entry name" value="Maf"/>
    <property type="match status" value="1"/>
</dbReference>
<dbReference type="EC" id="3.6.1.-" evidence="9"/>
<evidence type="ECO:0000256" key="7">
    <source>
        <dbReference type="ARBA" id="ARBA00060749"/>
    </source>
</evidence>
<sequence>MAVRIVLASSSPYRAELLARLGLVFASDAPEIDESRHAGEAAPDYVERLAREKAAAVAARHPGALVIGSDQCSERGGEILGKPHTAERAVEQLSAAAGGVVTLWTGVALLDGRRGTTEARVVPFRVHFRALSRHAIERYVARDQPLDCAGAFRAEGLGITLFERLEGDDPNALIGLPLIALTDLLHSAGVSLP</sequence>